<gene>
    <name evidence="2" type="ORF">QNI22_33325</name>
</gene>
<protein>
    <submittedName>
        <fullName evidence="2">FRG domain-containing protein</fullName>
    </submittedName>
</protein>
<dbReference type="Proteomes" id="UP001232063">
    <property type="component" value="Unassembled WGS sequence"/>
</dbReference>
<dbReference type="RefSeq" id="WP_314517758.1">
    <property type="nucleotide sequence ID" value="NZ_JASJOU010000017.1"/>
</dbReference>
<sequence length="368" mass="43035">MNLPEYKTLSEKKEYFVSYQIDDWESLKQIIDQYYEDSKEISIEDVSAPEEEVDYNILPTDSDSEAIQKIIIKDQERHAKRKTIPIFRGMHAAKYKLYTSSQRYWVKNSLSSKYSNIDEFIKKQIDFAKSYQNNLLENFYSAFNHKAYDLSILGFLQHYGAGTPILDWSHRFNSALFFAFDGLSSSYDDQEDGLEKYVSVYMIDLGKSHLNIPNLIAHINKSTSDIDAIIKKYKNLNPNHSSVTSKIEMLDYSYFSSLKLFYMPGYLEGGQKFLIEEIPDFEVIYNQHNLNIIAQKGCFMFNNSSDKPLEEMFLGPNNDWDLKKITCYNVHKNLETQVRQYLDKININKAFMFPEEEKIAKIALNKSL</sequence>
<dbReference type="SMART" id="SM00901">
    <property type="entry name" value="FRG"/>
    <property type="match status" value="1"/>
</dbReference>
<dbReference type="Pfam" id="PF08867">
    <property type="entry name" value="FRG"/>
    <property type="match status" value="1"/>
</dbReference>
<proteinExistence type="predicted"/>
<comment type="caution">
    <text evidence="2">The sequence shown here is derived from an EMBL/GenBank/DDBJ whole genome shotgun (WGS) entry which is preliminary data.</text>
</comment>
<evidence type="ECO:0000313" key="3">
    <source>
        <dbReference type="Proteomes" id="UP001232063"/>
    </source>
</evidence>
<keyword evidence="3" id="KW-1185">Reference proteome</keyword>
<feature type="domain" description="FRG" evidence="1">
    <location>
        <begin position="81"/>
        <end position="199"/>
    </location>
</feature>
<reference evidence="2" key="1">
    <citation type="submission" date="2023-05" db="EMBL/GenBank/DDBJ databases">
        <authorList>
            <person name="Zhang X."/>
        </authorList>
    </citation>
    <scope>NUCLEOTIDE SEQUENCE</scope>
    <source>
        <strain evidence="2">BD1B2-1</strain>
    </source>
</reference>
<organism evidence="2 3">
    <name type="scientific">Xanthocytophaga agilis</name>
    <dbReference type="NCBI Taxonomy" id="3048010"/>
    <lineage>
        <taxon>Bacteria</taxon>
        <taxon>Pseudomonadati</taxon>
        <taxon>Bacteroidota</taxon>
        <taxon>Cytophagia</taxon>
        <taxon>Cytophagales</taxon>
        <taxon>Rhodocytophagaceae</taxon>
        <taxon>Xanthocytophaga</taxon>
    </lineage>
</organism>
<evidence type="ECO:0000259" key="1">
    <source>
        <dbReference type="SMART" id="SM00901"/>
    </source>
</evidence>
<evidence type="ECO:0000313" key="2">
    <source>
        <dbReference type="EMBL" id="MDJ1505585.1"/>
    </source>
</evidence>
<accession>A0AAE3RC30</accession>
<dbReference type="EMBL" id="JASJOU010000017">
    <property type="protein sequence ID" value="MDJ1505585.1"/>
    <property type="molecule type" value="Genomic_DNA"/>
</dbReference>
<dbReference type="InterPro" id="IPR014966">
    <property type="entry name" value="FRG-dom"/>
</dbReference>
<dbReference type="AlphaFoldDB" id="A0AAE3RC30"/>
<name>A0AAE3RC30_9BACT</name>